<dbReference type="AlphaFoldDB" id="A0A0D0E8Z5"/>
<dbReference type="EMBL" id="KN824875">
    <property type="protein sequence ID" value="KIK98944.1"/>
    <property type="molecule type" value="Genomic_DNA"/>
</dbReference>
<name>A0A0D0E8Z5_9AGAM</name>
<dbReference type="HOGENOM" id="CLU_2904858_0_0_1"/>
<evidence type="ECO:0000313" key="1">
    <source>
        <dbReference type="EMBL" id="KIK98944.1"/>
    </source>
</evidence>
<gene>
    <name evidence="1" type="ORF">PAXRUDRAFT_613755</name>
</gene>
<proteinExistence type="predicted"/>
<dbReference type="Proteomes" id="UP000054538">
    <property type="component" value="Unassembled WGS sequence"/>
</dbReference>
<protein>
    <submittedName>
        <fullName evidence="1">Uncharacterized protein</fullName>
    </submittedName>
</protein>
<dbReference type="InParanoid" id="A0A0D0E8Z5"/>
<reference evidence="1 2" key="1">
    <citation type="submission" date="2014-04" db="EMBL/GenBank/DDBJ databases">
        <authorList>
            <consortium name="DOE Joint Genome Institute"/>
            <person name="Kuo A."/>
            <person name="Kohler A."/>
            <person name="Jargeat P."/>
            <person name="Nagy L.G."/>
            <person name="Floudas D."/>
            <person name="Copeland A."/>
            <person name="Barry K.W."/>
            <person name="Cichocki N."/>
            <person name="Veneault-Fourrey C."/>
            <person name="LaButti K."/>
            <person name="Lindquist E.A."/>
            <person name="Lipzen A."/>
            <person name="Lundell T."/>
            <person name="Morin E."/>
            <person name="Murat C."/>
            <person name="Sun H."/>
            <person name="Tunlid A."/>
            <person name="Henrissat B."/>
            <person name="Grigoriev I.V."/>
            <person name="Hibbett D.S."/>
            <person name="Martin F."/>
            <person name="Nordberg H.P."/>
            <person name="Cantor M.N."/>
            <person name="Hua S.X."/>
        </authorList>
    </citation>
    <scope>NUCLEOTIDE SEQUENCE [LARGE SCALE GENOMIC DNA]</scope>
    <source>
        <strain evidence="1 2">Ve08.2h10</strain>
    </source>
</reference>
<organism evidence="1 2">
    <name type="scientific">Paxillus rubicundulus Ve08.2h10</name>
    <dbReference type="NCBI Taxonomy" id="930991"/>
    <lineage>
        <taxon>Eukaryota</taxon>
        <taxon>Fungi</taxon>
        <taxon>Dikarya</taxon>
        <taxon>Basidiomycota</taxon>
        <taxon>Agaricomycotina</taxon>
        <taxon>Agaricomycetes</taxon>
        <taxon>Agaricomycetidae</taxon>
        <taxon>Boletales</taxon>
        <taxon>Paxilineae</taxon>
        <taxon>Paxillaceae</taxon>
        <taxon>Paxillus</taxon>
    </lineage>
</organism>
<accession>A0A0D0E8Z5</accession>
<reference evidence="2" key="2">
    <citation type="submission" date="2015-01" db="EMBL/GenBank/DDBJ databases">
        <title>Evolutionary Origins and Diversification of the Mycorrhizal Mutualists.</title>
        <authorList>
            <consortium name="DOE Joint Genome Institute"/>
            <consortium name="Mycorrhizal Genomics Consortium"/>
            <person name="Kohler A."/>
            <person name="Kuo A."/>
            <person name="Nagy L.G."/>
            <person name="Floudas D."/>
            <person name="Copeland A."/>
            <person name="Barry K.W."/>
            <person name="Cichocki N."/>
            <person name="Veneault-Fourrey C."/>
            <person name="LaButti K."/>
            <person name="Lindquist E.A."/>
            <person name="Lipzen A."/>
            <person name="Lundell T."/>
            <person name="Morin E."/>
            <person name="Murat C."/>
            <person name="Riley R."/>
            <person name="Ohm R."/>
            <person name="Sun H."/>
            <person name="Tunlid A."/>
            <person name="Henrissat B."/>
            <person name="Grigoriev I.V."/>
            <person name="Hibbett D.S."/>
            <person name="Martin F."/>
        </authorList>
    </citation>
    <scope>NUCLEOTIDE SEQUENCE [LARGE SCALE GENOMIC DNA]</scope>
    <source>
        <strain evidence="2">Ve08.2h10</strain>
    </source>
</reference>
<sequence length="62" mass="6887">MDEIVNEWCRGVKSVHQTRRGTFTALPSCRTVRPTYALISVTFDASTSTNQTELKSPNPSCP</sequence>
<evidence type="ECO:0000313" key="2">
    <source>
        <dbReference type="Proteomes" id="UP000054538"/>
    </source>
</evidence>
<keyword evidence="2" id="KW-1185">Reference proteome</keyword>